<reference evidence="1" key="1">
    <citation type="submission" date="2023-04" db="EMBL/GenBank/DDBJ databases">
        <title>Phytophthora fragariaefolia NBRC 109709.</title>
        <authorList>
            <person name="Ichikawa N."/>
            <person name="Sato H."/>
            <person name="Tonouchi N."/>
        </authorList>
    </citation>
    <scope>NUCLEOTIDE SEQUENCE</scope>
    <source>
        <strain evidence="1">NBRC 109709</strain>
    </source>
</reference>
<accession>A0A9W6XR39</accession>
<organism evidence="1 2">
    <name type="scientific">Phytophthora fragariaefolia</name>
    <dbReference type="NCBI Taxonomy" id="1490495"/>
    <lineage>
        <taxon>Eukaryota</taxon>
        <taxon>Sar</taxon>
        <taxon>Stramenopiles</taxon>
        <taxon>Oomycota</taxon>
        <taxon>Peronosporomycetes</taxon>
        <taxon>Peronosporales</taxon>
        <taxon>Peronosporaceae</taxon>
        <taxon>Phytophthora</taxon>
    </lineage>
</organism>
<protein>
    <submittedName>
        <fullName evidence="1">Unnamed protein product</fullName>
    </submittedName>
</protein>
<dbReference type="PANTHER" id="PTHR34415">
    <property type="entry name" value="INTEGRASE CATALYTIC DOMAIN-CONTAINING PROTEIN"/>
    <property type="match status" value="1"/>
</dbReference>
<evidence type="ECO:0000313" key="1">
    <source>
        <dbReference type="EMBL" id="GMF43867.1"/>
    </source>
</evidence>
<dbReference type="PANTHER" id="PTHR34415:SF1">
    <property type="entry name" value="INTEGRASE CATALYTIC DOMAIN-CONTAINING PROTEIN"/>
    <property type="match status" value="1"/>
</dbReference>
<dbReference type="EMBL" id="BSXT01001596">
    <property type="protein sequence ID" value="GMF43867.1"/>
    <property type="molecule type" value="Genomic_DNA"/>
</dbReference>
<gene>
    <name evidence="1" type="ORF">Pfra01_001503000</name>
</gene>
<dbReference type="Proteomes" id="UP001165121">
    <property type="component" value="Unassembled WGS sequence"/>
</dbReference>
<name>A0A9W6XR39_9STRA</name>
<evidence type="ECO:0000313" key="2">
    <source>
        <dbReference type="Proteomes" id="UP001165121"/>
    </source>
</evidence>
<keyword evidence="2" id="KW-1185">Reference proteome</keyword>
<dbReference type="OrthoDB" id="69592at2759"/>
<comment type="caution">
    <text evidence="1">The sequence shown here is derived from an EMBL/GenBank/DDBJ whole genome shotgun (WGS) entry which is preliminary data.</text>
</comment>
<dbReference type="AlphaFoldDB" id="A0A9W6XR39"/>
<proteinExistence type="predicted"/>
<sequence length="156" mass="17563">MQTDTSMRRRGAGEHEKCHYFLLLVVHVCRPSFANCLGVQPLTIQRYKRRGREGNIFAKVHGNKLNMNASKIDAVGLVKWFAEFAAGVGKVVPVTVSTQKTKGGVVKKYYSRETYTLLPATFTCKALYEETHQFVTLGLRMNTPAFSTFRKLLSLS</sequence>